<organism evidence="2">
    <name type="scientific">Glycine max</name>
    <name type="common">Soybean</name>
    <name type="synonym">Glycine hispida</name>
    <dbReference type="NCBI Taxonomy" id="3847"/>
    <lineage>
        <taxon>Eukaryota</taxon>
        <taxon>Viridiplantae</taxon>
        <taxon>Streptophyta</taxon>
        <taxon>Embryophyta</taxon>
        <taxon>Tracheophyta</taxon>
        <taxon>Spermatophyta</taxon>
        <taxon>Magnoliopsida</taxon>
        <taxon>eudicotyledons</taxon>
        <taxon>Gunneridae</taxon>
        <taxon>Pentapetalae</taxon>
        <taxon>rosids</taxon>
        <taxon>fabids</taxon>
        <taxon>Fabales</taxon>
        <taxon>Fabaceae</taxon>
        <taxon>Papilionoideae</taxon>
        <taxon>50 kb inversion clade</taxon>
        <taxon>NPAAA clade</taxon>
        <taxon>indigoferoid/millettioid clade</taxon>
        <taxon>Phaseoleae</taxon>
        <taxon>Glycine</taxon>
        <taxon>Glycine subgen. Soja</taxon>
    </lineage>
</organism>
<evidence type="ECO:0000313" key="2">
    <source>
        <dbReference type="EMBL" id="KRH50436.1"/>
    </source>
</evidence>
<feature type="domain" description="RNase H type-1" evidence="1">
    <location>
        <begin position="25"/>
        <end position="141"/>
    </location>
</feature>
<dbReference type="GO" id="GO:0003676">
    <property type="term" value="F:nucleic acid binding"/>
    <property type="evidence" value="ECO:0007669"/>
    <property type="project" value="InterPro"/>
</dbReference>
<reference evidence="2" key="3">
    <citation type="submission" date="2018-07" db="EMBL/GenBank/DDBJ databases">
        <title>WGS assembly of Glycine max.</title>
        <authorList>
            <person name="Schmutz J."/>
            <person name="Cannon S."/>
            <person name="Schlueter J."/>
            <person name="Ma J."/>
            <person name="Mitros T."/>
            <person name="Nelson W."/>
            <person name="Hyten D."/>
            <person name="Song Q."/>
            <person name="Thelen J."/>
            <person name="Cheng J."/>
            <person name="Xu D."/>
            <person name="Hellsten U."/>
            <person name="May G."/>
            <person name="Yu Y."/>
            <person name="Sakurai T."/>
            <person name="Umezawa T."/>
            <person name="Bhattacharyya M."/>
            <person name="Sandhu D."/>
            <person name="Valliyodan B."/>
            <person name="Lindquist E."/>
            <person name="Peto M."/>
            <person name="Grant D."/>
            <person name="Shu S."/>
            <person name="Goodstein D."/>
            <person name="Barry K."/>
            <person name="Futrell-Griggs M."/>
            <person name="Abernathy B."/>
            <person name="Du J."/>
            <person name="Tian Z."/>
            <person name="Zhu L."/>
            <person name="Gill N."/>
            <person name="Joshi T."/>
            <person name="Libault M."/>
            <person name="Sethuraman A."/>
            <person name="Zhang X."/>
            <person name="Shinozaki K."/>
            <person name="Nguyen H."/>
            <person name="Wing R."/>
            <person name="Cregan P."/>
            <person name="Specht J."/>
            <person name="Grimwood J."/>
            <person name="Rokhsar D."/>
            <person name="Stacey G."/>
            <person name="Shoemaker R."/>
            <person name="Jackson S."/>
        </authorList>
    </citation>
    <scope>NUCLEOTIDE SEQUENCE</scope>
    <source>
        <tissue evidence="2">Callus</tissue>
    </source>
</reference>
<reference evidence="2 3" key="1">
    <citation type="journal article" date="2010" name="Nature">
        <title>Genome sequence of the palaeopolyploid soybean.</title>
        <authorList>
            <person name="Schmutz J."/>
            <person name="Cannon S.B."/>
            <person name="Schlueter J."/>
            <person name="Ma J."/>
            <person name="Mitros T."/>
            <person name="Nelson W."/>
            <person name="Hyten D.L."/>
            <person name="Song Q."/>
            <person name="Thelen J.J."/>
            <person name="Cheng J."/>
            <person name="Xu D."/>
            <person name="Hellsten U."/>
            <person name="May G.D."/>
            <person name="Yu Y."/>
            <person name="Sakurai T."/>
            <person name="Umezawa T."/>
            <person name="Bhattacharyya M.K."/>
            <person name="Sandhu D."/>
            <person name="Valliyodan B."/>
            <person name="Lindquist E."/>
            <person name="Peto M."/>
            <person name="Grant D."/>
            <person name="Shu S."/>
            <person name="Goodstein D."/>
            <person name="Barry K."/>
            <person name="Futrell-Griggs M."/>
            <person name="Abernathy B."/>
            <person name="Du J."/>
            <person name="Tian Z."/>
            <person name="Zhu L."/>
            <person name="Gill N."/>
            <person name="Joshi T."/>
            <person name="Libault M."/>
            <person name="Sethuraman A."/>
            <person name="Zhang X.-C."/>
            <person name="Shinozaki K."/>
            <person name="Nguyen H.T."/>
            <person name="Wing R.A."/>
            <person name="Cregan P."/>
            <person name="Specht J."/>
            <person name="Grimwood J."/>
            <person name="Rokhsar D."/>
            <person name="Stacey G."/>
            <person name="Shoemaker R.C."/>
            <person name="Jackson S.A."/>
        </authorList>
    </citation>
    <scope>NUCLEOTIDE SEQUENCE</scope>
    <source>
        <strain evidence="3">cv. Williams 82</strain>
        <tissue evidence="2">Callus</tissue>
    </source>
</reference>
<proteinExistence type="predicted"/>
<dbReference type="Pfam" id="PF13456">
    <property type="entry name" value="RVT_3"/>
    <property type="match status" value="1"/>
</dbReference>
<dbReference type="PANTHER" id="PTHR48475:SF2">
    <property type="entry name" value="RIBONUCLEASE H"/>
    <property type="match status" value="1"/>
</dbReference>
<keyword evidence="4" id="KW-1185">Reference proteome</keyword>
<dbReference type="InterPro" id="IPR012337">
    <property type="entry name" value="RNaseH-like_sf"/>
</dbReference>
<reference evidence="3" key="2">
    <citation type="submission" date="2018-02" db="UniProtKB">
        <authorList>
            <consortium name="EnsemblPlants"/>
        </authorList>
    </citation>
    <scope>IDENTIFICATION</scope>
    <source>
        <strain evidence="3">Williams 82</strain>
    </source>
</reference>
<dbReference type="GO" id="GO:0004523">
    <property type="term" value="F:RNA-DNA hybrid ribonuclease activity"/>
    <property type="evidence" value="ECO:0007669"/>
    <property type="project" value="InterPro"/>
</dbReference>
<dbReference type="SUPFAM" id="SSF53098">
    <property type="entry name" value="Ribonuclease H-like"/>
    <property type="match status" value="1"/>
</dbReference>
<dbReference type="InParanoid" id="A0A0R0JF85"/>
<dbReference type="Proteomes" id="UP000008827">
    <property type="component" value="Chromosome 7"/>
</dbReference>
<sequence length="201" mass="23263">MADFLADFTRNHQTTLDWWSLYVDGVSNVKGNRAGIILEGPDNVTLEQTLKFNFKASNNQAMYEVFIARLKLAREVGAKKLQCYTDSQLVQGQVVNGYQTKEIVLLKYYHIAKTLIDNFKCFKMYYIPRESNTRANLLSNLANTKKTRHFRTIIQKTLQTPTIDTKVMAGEEKELDWMTPYNNFLILGVLPLDKNEARRLK</sequence>
<dbReference type="CDD" id="cd09279">
    <property type="entry name" value="RNase_HI_like"/>
    <property type="match status" value="1"/>
</dbReference>
<gene>
    <name evidence="2" type="ORF">GLYMA_07G222300</name>
</gene>
<evidence type="ECO:0000259" key="1">
    <source>
        <dbReference type="Pfam" id="PF13456"/>
    </source>
</evidence>
<name>A0A0R0JF85_SOYBN</name>
<dbReference type="Gene3D" id="3.30.420.10">
    <property type="entry name" value="Ribonuclease H-like superfamily/Ribonuclease H"/>
    <property type="match status" value="1"/>
</dbReference>
<dbReference type="SMR" id="A0A0R0JF85"/>
<dbReference type="OMA" id="HIAMAKN"/>
<dbReference type="PANTHER" id="PTHR48475">
    <property type="entry name" value="RIBONUCLEASE H"/>
    <property type="match status" value="1"/>
</dbReference>
<dbReference type="EMBL" id="CM000840">
    <property type="protein sequence ID" value="KRH50436.1"/>
    <property type="molecule type" value="Genomic_DNA"/>
</dbReference>
<dbReference type="AlphaFoldDB" id="A0A0R0JF85"/>
<evidence type="ECO:0000313" key="3">
    <source>
        <dbReference type="EnsemblPlants" id="KRH50436"/>
    </source>
</evidence>
<evidence type="ECO:0000313" key="4">
    <source>
        <dbReference type="Proteomes" id="UP000008827"/>
    </source>
</evidence>
<dbReference type="InterPro" id="IPR036397">
    <property type="entry name" value="RNaseH_sf"/>
</dbReference>
<dbReference type="EnsemblPlants" id="KRH50436">
    <property type="protein sequence ID" value="KRH50436"/>
    <property type="gene ID" value="GLYMA_07G222300"/>
</dbReference>
<protein>
    <recommendedName>
        <fullName evidence="1">RNase H type-1 domain-containing protein</fullName>
    </recommendedName>
</protein>
<accession>A0A0R0JF85</accession>
<dbReference type="Gramene" id="KRH50436">
    <property type="protein sequence ID" value="KRH50436"/>
    <property type="gene ID" value="GLYMA_07G222300"/>
</dbReference>
<dbReference type="InterPro" id="IPR002156">
    <property type="entry name" value="RNaseH_domain"/>
</dbReference>